<evidence type="ECO:0000313" key="15">
    <source>
        <dbReference type="Proteomes" id="UP000270230"/>
    </source>
</evidence>
<evidence type="ECO:0000256" key="10">
    <source>
        <dbReference type="ARBA" id="ARBA00049729"/>
    </source>
</evidence>
<dbReference type="AlphaFoldDB" id="A0A3M7C250"/>
<dbReference type="EMBL" id="QWIN01000893">
    <property type="protein sequence ID" value="RMY45876.1"/>
    <property type="molecule type" value="Genomic_DNA"/>
</dbReference>
<evidence type="ECO:0000256" key="2">
    <source>
        <dbReference type="ARBA" id="ARBA00006897"/>
    </source>
</evidence>
<keyword evidence="7 12" id="KW-1133">Transmembrane helix</keyword>
<keyword evidence="4 12" id="KW-0812">Transmembrane</keyword>
<dbReference type="EC" id="3.4.26.1" evidence="10"/>
<dbReference type="PANTHER" id="PTHR13046:SF0">
    <property type="entry name" value="CAAX PRENYL PROTEASE 2"/>
    <property type="match status" value="1"/>
</dbReference>
<reference evidence="14 15" key="1">
    <citation type="journal article" date="2018" name="BMC Genomics">
        <title>Genomic evidence for intraspecific hybridization in a clonal and extremely halotolerant yeast.</title>
        <authorList>
            <person name="Gostincar C."/>
            <person name="Stajich J.E."/>
            <person name="Zupancic J."/>
            <person name="Zalar P."/>
            <person name="Gunde-Cimerman N."/>
        </authorList>
    </citation>
    <scope>NUCLEOTIDE SEQUENCE [LARGE SCALE GENOMIC DNA]</scope>
    <source>
        <strain evidence="14 15">EXF-151</strain>
    </source>
</reference>
<evidence type="ECO:0000256" key="9">
    <source>
        <dbReference type="ARBA" id="ARBA00047280"/>
    </source>
</evidence>
<dbReference type="OrthoDB" id="271604at2759"/>
<dbReference type="GO" id="GO:0071586">
    <property type="term" value="P:CAAX-box protein processing"/>
    <property type="evidence" value="ECO:0007669"/>
    <property type="project" value="InterPro"/>
</dbReference>
<evidence type="ECO:0000256" key="5">
    <source>
        <dbReference type="ARBA" id="ARBA00022801"/>
    </source>
</evidence>
<comment type="caution">
    <text evidence="14">The sequence shown here is derived from an EMBL/GenBank/DDBJ whole genome shotgun (WGS) entry which is preliminary data.</text>
</comment>
<keyword evidence="6" id="KW-0256">Endoplasmic reticulum</keyword>
<dbReference type="GO" id="GO:0004222">
    <property type="term" value="F:metalloendopeptidase activity"/>
    <property type="evidence" value="ECO:0007669"/>
    <property type="project" value="InterPro"/>
</dbReference>
<feature type="transmembrane region" description="Helical" evidence="12">
    <location>
        <begin position="182"/>
        <end position="206"/>
    </location>
</feature>
<evidence type="ECO:0000256" key="11">
    <source>
        <dbReference type="SAM" id="MobiDB-lite"/>
    </source>
</evidence>
<dbReference type="InterPro" id="IPR003675">
    <property type="entry name" value="Rce1/LyrA-like_dom"/>
</dbReference>
<protein>
    <recommendedName>
        <fullName evidence="10">intramembrane prenyl-peptidase Rce1</fullName>
        <ecNumber evidence="10">3.4.26.1</ecNumber>
    </recommendedName>
</protein>
<evidence type="ECO:0000313" key="14">
    <source>
        <dbReference type="EMBL" id="RMY45876.1"/>
    </source>
</evidence>
<proteinExistence type="inferred from homology"/>
<keyword evidence="8 12" id="KW-0472">Membrane</keyword>
<feature type="transmembrane region" description="Helical" evidence="12">
    <location>
        <begin position="118"/>
        <end position="138"/>
    </location>
</feature>
<evidence type="ECO:0000256" key="8">
    <source>
        <dbReference type="ARBA" id="ARBA00023136"/>
    </source>
</evidence>
<feature type="transmembrane region" description="Helical" evidence="12">
    <location>
        <begin position="330"/>
        <end position="350"/>
    </location>
</feature>
<evidence type="ECO:0000256" key="1">
    <source>
        <dbReference type="ARBA" id="ARBA00004477"/>
    </source>
</evidence>
<evidence type="ECO:0000259" key="13">
    <source>
        <dbReference type="Pfam" id="PF02517"/>
    </source>
</evidence>
<dbReference type="PANTHER" id="PTHR13046">
    <property type="entry name" value="PROTEASE U48 CAAX PRENYL PROTEASE RCE1"/>
    <property type="match status" value="1"/>
</dbReference>
<dbReference type="InterPro" id="IPR039731">
    <property type="entry name" value="Rce1"/>
</dbReference>
<comment type="subcellular location">
    <subcellularLocation>
        <location evidence="1">Endoplasmic reticulum membrane</location>
        <topology evidence="1">Multi-pass membrane protein</topology>
    </subcellularLocation>
</comment>
<evidence type="ECO:0000256" key="6">
    <source>
        <dbReference type="ARBA" id="ARBA00022824"/>
    </source>
</evidence>
<keyword evidence="5" id="KW-0378">Hydrolase</keyword>
<evidence type="ECO:0000256" key="7">
    <source>
        <dbReference type="ARBA" id="ARBA00022989"/>
    </source>
</evidence>
<dbReference type="GO" id="GO:0005789">
    <property type="term" value="C:endoplasmic reticulum membrane"/>
    <property type="evidence" value="ECO:0007669"/>
    <property type="project" value="UniProtKB-SubCell"/>
</dbReference>
<feature type="domain" description="CAAX prenyl protease 2/Lysostaphin resistance protein A-like" evidence="13">
    <location>
        <begin position="158"/>
        <end position="273"/>
    </location>
</feature>
<accession>A0A3M7C250</accession>
<sequence>MVLQPSLLVPGMMNIRAPWVPTGTPTTPPITERTALLCAILYTVLYVAPFYLSSTLRSTPLQSRDAPAVIRARVRAVALTCVTCTVIAVSVLVGLGNATPQDVLRILGLWPIDVVDTVKVLSLVAVLFVGPLYENLVVDGDWRGWSFSGFKEGIYDSWTGYRNLLVAPASEEVVFRSLTISLYLLAGVDTTRIVFLTPLIFGFAHVHHLCEFVQSQTPKGRSLPPLNVWVIGIVRSLFQFTYTSLFGFFAAFVFLRTGNLLACIAAHTCCNWLGVPRVYGKVGQFAEYQPMHMTPDVAQGRSATDTPFQERDQTVPQPAGPQNLGIGWTVVYYALIFGGAYGFYLLLWPLTDSRNALGSF</sequence>
<feature type="region of interest" description="Disordered" evidence="11">
    <location>
        <begin position="299"/>
        <end position="318"/>
    </location>
</feature>
<evidence type="ECO:0000256" key="3">
    <source>
        <dbReference type="ARBA" id="ARBA00022670"/>
    </source>
</evidence>
<comment type="catalytic activity">
    <reaction evidence="9">
        <text>Hydrolyzes the peptide bond -P2-(S-farnesyl or geranylgeranyl)C-P1'-P2'-P3'-COOH where P1' and P2' are amino acids with aliphatic sidechains and P3' is any C-terminal residue.</text>
        <dbReference type="EC" id="3.4.26.1"/>
    </reaction>
</comment>
<name>A0A3M7C250_HORWE</name>
<feature type="transmembrane region" description="Helical" evidence="12">
    <location>
        <begin position="34"/>
        <end position="53"/>
    </location>
</feature>
<comment type="similarity">
    <text evidence="2">Belongs to the peptidase U48 family.</text>
</comment>
<keyword evidence="3" id="KW-0645">Protease</keyword>
<dbReference type="Proteomes" id="UP000270230">
    <property type="component" value="Unassembled WGS sequence"/>
</dbReference>
<organism evidence="14 15">
    <name type="scientific">Hortaea werneckii</name>
    <name type="common">Black yeast</name>
    <name type="synonym">Cladosporium werneckii</name>
    <dbReference type="NCBI Taxonomy" id="91943"/>
    <lineage>
        <taxon>Eukaryota</taxon>
        <taxon>Fungi</taxon>
        <taxon>Dikarya</taxon>
        <taxon>Ascomycota</taxon>
        <taxon>Pezizomycotina</taxon>
        <taxon>Dothideomycetes</taxon>
        <taxon>Dothideomycetidae</taxon>
        <taxon>Mycosphaerellales</taxon>
        <taxon>Teratosphaeriaceae</taxon>
        <taxon>Hortaea</taxon>
    </lineage>
</organism>
<evidence type="ECO:0000256" key="12">
    <source>
        <dbReference type="SAM" id="Phobius"/>
    </source>
</evidence>
<gene>
    <name evidence="14" type="ORF">D0865_09645</name>
</gene>
<dbReference type="Pfam" id="PF02517">
    <property type="entry name" value="Rce1-like"/>
    <property type="match status" value="1"/>
</dbReference>
<feature type="transmembrane region" description="Helical" evidence="12">
    <location>
        <begin position="226"/>
        <end position="255"/>
    </location>
</feature>
<evidence type="ECO:0000256" key="4">
    <source>
        <dbReference type="ARBA" id="ARBA00022692"/>
    </source>
</evidence>
<feature type="transmembrane region" description="Helical" evidence="12">
    <location>
        <begin position="74"/>
        <end position="98"/>
    </location>
</feature>